<proteinExistence type="predicted"/>
<protein>
    <submittedName>
        <fullName evidence="2">Uncharacterized protein</fullName>
    </submittedName>
</protein>
<feature type="region of interest" description="Disordered" evidence="1">
    <location>
        <begin position="15"/>
        <end position="42"/>
    </location>
</feature>
<name>A0AAE1ABP8_9GAST</name>
<evidence type="ECO:0000313" key="3">
    <source>
        <dbReference type="Proteomes" id="UP001283361"/>
    </source>
</evidence>
<keyword evidence="3" id="KW-1185">Reference proteome</keyword>
<dbReference type="AlphaFoldDB" id="A0AAE1ABP8"/>
<reference evidence="2" key="1">
    <citation type="journal article" date="2023" name="G3 (Bethesda)">
        <title>A reference genome for the long-term kleptoplast-retaining sea slug Elysia crispata morphotype clarki.</title>
        <authorList>
            <person name="Eastman K.E."/>
            <person name="Pendleton A.L."/>
            <person name="Shaikh M.A."/>
            <person name="Suttiyut T."/>
            <person name="Ogas R."/>
            <person name="Tomko P."/>
            <person name="Gavelis G."/>
            <person name="Widhalm J.R."/>
            <person name="Wisecaver J.H."/>
        </authorList>
    </citation>
    <scope>NUCLEOTIDE SEQUENCE</scope>
    <source>
        <strain evidence="2">ECLA1</strain>
    </source>
</reference>
<dbReference type="Proteomes" id="UP001283361">
    <property type="component" value="Unassembled WGS sequence"/>
</dbReference>
<evidence type="ECO:0000256" key="1">
    <source>
        <dbReference type="SAM" id="MobiDB-lite"/>
    </source>
</evidence>
<gene>
    <name evidence="2" type="ORF">RRG08_062714</name>
</gene>
<sequence>MGFWFQSRFMQVKNNVTSGEKSRPDNEALPVSAGRRTAQGQDISSLGLGPALVVRSPVVELSIWTRTDVNKMNHQICPVMDLNTKYSDEQRKLIVMLFVYVRRRRNTE</sequence>
<accession>A0AAE1ABP8</accession>
<organism evidence="2 3">
    <name type="scientific">Elysia crispata</name>
    <name type="common">lettuce slug</name>
    <dbReference type="NCBI Taxonomy" id="231223"/>
    <lineage>
        <taxon>Eukaryota</taxon>
        <taxon>Metazoa</taxon>
        <taxon>Spiralia</taxon>
        <taxon>Lophotrochozoa</taxon>
        <taxon>Mollusca</taxon>
        <taxon>Gastropoda</taxon>
        <taxon>Heterobranchia</taxon>
        <taxon>Euthyneura</taxon>
        <taxon>Panpulmonata</taxon>
        <taxon>Sacoglossa</taxon>
        <taxon>Placobranchoidea</taxon>
        <taxon>Plakobranchidae</taxon>
        <taxon>Elysia</taxon>
    </lineage>
</organism>
<comment type="caution">
    <text evidence="2">The sequence shown here is derived from an EMBL/GenBank/DDBJ whole genome shotgun (WGS) entry which is preliminary data.</text>
</comment>
<dbReference type="EMBL" id="JAWDGP010002178">
    <property type="protein sequence ID" value="KAK3784969.1"/>
    <property type="molecule type" value="Genomic_DNA"/>
</dbReference>
<evidence type="ECO:0000313" key="2">
    <source>
        <dbReference type="EMBL" id="KAK3784969.1"/>
    </source>
</evidence>